<dbReference type="GO" id="GO:0016491">
    <property type="term" value="F:oxidoreductase activity"/>
    <property type="evidence" value="ECO:0007669"/>
    <property type="project" value="UniProtKB-KW"/>
</dbReference>
<dbReference type="InParanoid" id="A0A078A373"/>
<dbReference type="FunCoup" id="A0A078A373">
    <property type="interactions" value="19"/>
</dbReference>
<evidence type="ECO:0000313" key="5">
    <source>
        <dbReference type="EMBL" id="CDW76267.1"/>
    </source>
</evidence>
<dbReference type="SUPFAM" id="SSF51430">
    <property type="entry name" value="NAD(P)-linked oxidoreductase"/>
    <property type="match status" value="1"/>
</dbReference>
<dbReference type="InterPro" id="IPR036812">
    <property type="entry name" value="NAD(P)_OxRdtase_dom_sf"/>
</dbReference>
<keyword evidence="3" id="KW-0560">Oxidoreductase</keyword>
<feature type="domain" description="NADP-dependent oxidoreductase" evidence="4">
    <location>
        <begin position="26"/>
        <end position="324"/>
    </location>
</feature>
<gene>
    <name evidence="5" type="primary">Contig3383.g3622</name>
    <name evidence="5" type="ORF">STYLEM_5267</name>
</gene>
<dbReference type="AlphaFoldDB" id="A0A078A373"/>
<evidence type="ECO:0000256" key="1">
    <source>
        <dbReference type="ARBA" id="ARBA00006515"/>
    </source>
</evidence>
<dbReference type="Pfam" id="PF00248">
    <property type="entry name" value="Aldo_ket_red"/>
    <property type="match status" value="1"/>
</dbReference>
<keyword evidence="6" id="KW-1185">Reference proteome</keyword>
<keyword evidence="2" id="KW-0521">NADP</keyword>
<dbReference type="PRINTS" id="PR01577">
    <property type="entry name" value="KCNABCHANNEL"/>
</dbReference>
<dbReference type="PANTHER" id="PTHR43150:SF2">
    <property type="entry name" value="HYPERKINETIC, ISOFORM M"/>
    <property type="match status" value="1"/>
</dbReference>
<proteinExistence type="inferred from homology"/>
<accession>A0A078A373</accession>
<dbReference type="InterPro" id="IPR023210">
    <property type="entry name" value="NADP_OxRdtase_dom"/>
</dbReference>
<name>A0A078A373_STYLE</name>
<dbReference type="InterPro" id="IPR005399">
    <property type="entry name" value="K_chnl_volt-dep_bsu_KCNAB-rel"/>
</dbReference>
<dbReference type="OrthoDB" id="2310150at2759"/>
<evidence type="ECO:0000313" key="6">
    <source>
        <dbReference type="Proteomes" id="UP000039865"/>
    </source>
</evidence>
<dbReference type="OMA" id="CQPYYNL"/>
<evidence type="ECO:0000259" key="4">
    <source>
        <dbReference type="Pfam" id="PF00248"/>
    </source>
</evidence>
<comment type="similarity">
    <text evidence="1">Belongs to the shaker potassium channel beta subunit family.</text>
</comment>
<dbReference type="EMBL" id="CCKQ01005112">
    <property type="protein sequence ID" value="CDW76267.1"/>
    <property type="molecule type" value="Genomic_DNA"/>
</dbReference>
<evidence type="ECO:0000256" key="3">
    <source>
        <dbReference type="ARBA" id="ARBA00023002"/>
    </source>
</evidence>
<dbReference type="Gene3D" id="3.20.20.100">
    <property type="entry name" value="NADP-dependent oxidoreductase domain"/>
    <property type="match status" value="1"/>
</dbReference>
<dbReference type="PANTHER" id="PTHR43150">
    <property type="entry name" value="HYPERKINETIC, ISOFORM M"/>
    <property type="match status" value="1"/>
</dbReference>
<reference evidence="5 6" key="1">
    <citation type="submission" date="2014-06" db="EMBL/GenBank/DDBJ databases">
        <authorList>
            <person name="Swart Estienne"/>
        </authorList>
    </citation>
    <scope>NUCLEOTIDE SEQUENCE [LARGE SCALE GENOMIC DNA]</scope>
    <source>
        <strain evidence="5 6">130c</strain>
    </source>
</reference>
<sequence length="356" mass="40980">MVSTTPAKMEYRYLGSSGIKVSVFSFGNWLNSNKQEDYEITRDAIKICFENGVNFFDTAEVYGNGNAESQMGKAFKELGYRREDLVVSTKIFKCGAGVNDSFLSRKHIVEGLRNSLKRLEMDYVDVVFCHRPDFETPLEETVRAMSYVIDQGMAFYWGTSEWPADRISKAIELCTRLNLHKPIVEQPQYSMLWRSSFEKDYRRIFGEYRYGSTIWSPLAGGLLTGKYNSGVAPEGSRYDVHKYLDPIWSKWMAEDKKEGTVTKLRALGDLAKELGFTQAQLGLAWAIANRDVSTCILGFSRIEQVTENLKAIELYQQWNADIEKKVRDILGNDPEVDMDWRKWSPMPFRRDEAQKL</sequence>
<evidence type="ECO:0000256" key="2">
    <source>
        <dbReference type="ARBA" id="ARBA00022857"/>
    </source>
</evidence>
<dbReference type="Proteomes" id="UP000039865">
    <property type="component" value="Unassembled WGS sequence"/>
</dbReference>
<protein>
    <submittedName>
        <fullName evidence="5">Aldo keto reductase family protein</fullName>
    </submittedName>
</protein>
<organism evidence="5 6">
    <name type="scientific">Stylonychia lemnae</name>
    <name type="common">Ciliate</name>
    <dbReference type="NCBI Taxonomy" id="5949"/>
    <lineage>
        <taxon>Eukaryota</taxon>
        <taxon>Sar</taxon>
        <taxon>Alveolata</taxon>
        <taxon>Ciliophora</taxon>
        <taxon>Intramacronucleata</taxon>
        <taxon>Spirotrichea</taxon>
        <taxon>Stichotrichia</taxon>
        <taxon>Sporadotrichida</taxon>
        <taxon>Oxytrichidae</taxon>
        <taxon>Stylonychinae</taxon>
        <taxon>Stylonychia</taxon>
    </lineage>
</organism>